<dbReference type="GO" id="GO:0016757">
    <property type="term" value="F:glycosyltransferase activity"/>
    <property type="evidence" value="ECO:0007669"/>
    <property type="project" value="InterPro"/>
</dbReference>
<dbReference type="Pfam" id="PF13439">
    <property type="entry name" value="Glyco_transf_4"/>
    <property type="match status" value="1"/>
</dbReference>
<evidence type="ECO:0000313" key="3">
    <source>
        <dbReference type="EMBL" id="QLY39824.1"/>
    </source>
</evidence>
<dbReference type="AlphaFoldDB" id="A0A7L6N5Q3"/>
<dbReference type="Pfam" id="PF00534">
    <property type="entry name" value="Glycos_transf_1"/>
    <property type="match status" value="1"/>
</dbReference>
<feature type="domain" description="Glycosyl transferase family 1" evidence="1">
    <location>
        <begin position="195"/>
        <end position="330"/>
    </location>
</feature>
<evidence type="ECO:0000313" key="4">
    <source>
        <dbReference type="Proteomes" id="UP000512167"/>
    </source>
</evidence>
<dbReference type="KEGG" id="tbk:HF295_02695"/>
<protein>
    <submittedName>
        <fullName evidence="3">Glycosyltransferase</fullName>
    </submittedName>
</protein>
<dbReference type="Gene3D" id="3.40.50.2000">
    <property type="entry name" value="Glycogen Phosphorylase B"/>
    <property type="match status" value="2"/>
</dbReference>
<dbReference type="Proteomes" id="UP000512167">
    <property type="component" value="Chromosome"/>
</dbReference>
<proteinExistence type="predicted"/>
<dbReference type="InterPro" id="IPR028098">
    <property type="entry name" value="Glyco_trans_4-like_N"/>
</dbReference>
<dbReference type="SUPFAM" id="SSF53756">
    <property type="entry name" value="UDP-Glycosyltransferase/glycogen phosphorylase"/>
    <property type="match status" value="1"/>
</dbReference>
<evidence type="ECO:0000259" key="1">
    <source>
        <dbReference type="Pfam" id="PF00534"/>
    </source>
</evidence>
<dbReference type="InterPro" id="IPR001296">
    <property type="entry name" value="Glyco_trans_1"/>
</dbReference>
<dbReference type="PANTHER" id="PTHR12526:SF630">
    <property type="entry name" value="GLYCOSYLTRANSFERASE"/>
    <property type="match status" value="1"/>
</dbReference>
<feature type="domain" description="Glycosyltransferase subfamily 4-like N-terminal" evidence="2">
    <location>
        <begin position="21"/>
        <end position="178"/>
    </location>
</feature>
<accession>A0A7L6N5Q3</accession>
<gene>
    <name evidence="3" type="ORF">HF295_02695</name>
</gene>
<reference evidence="3 4" key="1">
    <citation type="submission" date="2020-04" db="EMBL/GenBank/DDBJ databases">
        <authorList>
            <person name="Zheng R.K."/>
            <person name="Sun C.M."/>
        </authorList>
    </citation>
    <scope>NUCLEOTIDE SEQUENCE [LARGE SCALE GENOMIC DNA]</scope>
    <source>
        <strain evidence="4">zrk29</strain>
    </source>
</reference>
<keyword evidence="3" id="KW-0808">Transferase</keyword>
<organism evidence="3 4">
    <name type="scientific">Hujiaoplasma nucleasis</name>
    <dbReference type="NCBI Taxonomy" id="2725268"/>
    <lineage>
        <taxon>Bacteria</taxon>
        <taxon>Bacillati</taxon>
        <taxon>Mycoplasmatota</taxon>
        <taxon>Mollicutes</taxon>
        <taxon>Candidatus Izemoplasmatales</taxon>
        <taxon>Hujiaoplasmataceae</taxon>
        <taxon>Hujiaoplasma</taxon>
    </lineage>
</organism>
<evidence type="ECO:0000259" key="2">
    <source>
        <dbReference type="Pfam" id="PF13439"/>
    </source>
</evidence>
<sequence length="401" mass="46014">MKTHKNNVLNIALLIPHLQSGGAERVTALLSKILFLNGHSVKILLFDNENISYKTYGDLINMNLKSSKSLFLKVFIRLFRIVKLSLIKKKYNIDYVISFLYAANVVNYYSVGKSKKILTIRGYKEYEKYGKLYVRFLNKIDKLIVQTDRLKNDIVRDHNLPEKLSRKIKVISNPFDLQQINIKSKLPLDVNTSKKLQTKNIKMCVMGAFKAEKGFDHVVRVFNNLRNYYNNISLIFIGHRGDLEKEISNLAKESEFYNDIIFLGYQSNPYNILSNCDFFILPSISEGFPNSLLEAMACGLPVISTNCPTGPLEILNEGDPIKINSNGYFLAKYGILINTFNVVSDFTMNRKLSGTEIDLFKAIEFLILNQDIRNSLKNLSLSRARNFDLNIFYSKFTSVLE</sequence>
<dbReference type="EMBL" id="CP051151">
    <property type="protein sequence ID" value="QLY39824.1"/>
    <property type="molecule type" value="Genomic_DNA"/>
</dbReference>
<dbReference type="CDD" id="cd03811">
    <property type="entry name" value="GT4_GT28_WabH-like"/>
    <property type="match status" value="1"/>
</dbReference>
<dbReference type="RefSeq" id="WP_312032310.1">
    <property type="nucleotide sequence ID" value="NZ_CP051151.1"/>
</dbReference>
<keyword evidence="4" id="KW-1185">Reference proteome</keyword>
<dbReference type="PANTHER" id="PTHR12526">
    <property type="entry name" value="GLYCOSYLTRANSFERASE"/>
    <property type="match status" value="1"/>
</dbReference>
<name>A0A7L6N5Q3_9MOLU</name>